<evidence type="ECO:0000256" key="2">
    <source>
        <dbReference type="ARBA" id="ARBA00022695"/>
    </source>
</evidence>
<accession>A0ABQ5D2X7</accession>
<dbReference type="InterPro" id="IPR000477">
    <property type="entry name" value="RT_dom"/>
</dbReference>
<evidence type="ECO:0000256" key="5">
    <source>
        <dbReference type="ARBA" id="ARBA00022801"/>
    </source>
</evidence>
<dbReference type="Pfam" id="PF17917">
    <property type="entry name" value="RT_RNaseH"/>
    <property type="match status" value="1"/>
</dbReference>
<proteinExistence type="predicted"/>
<gene>
    <name evidence="9" type="ORF">Tco_0924114</name>
</gene>
<dbReference type="InterPro" id="IPR043502">
    <property type="entry name" value="DNA/RNA_pol_sf"/>
</dbReference>
<dbReference type="EMBL" id="BQNB010014900">
    <property type="protein sequence ID" value="GJT33695.1"/>
    <property type="molecule type" value="Genomic_DNA"/>
</dbReference>
<evidence type="ECO:0000313" key="9">
    <source>
        <dbReference type="EMBL" id="GJT33695.1"/>
    </source>
</evidence>
<dbReference type="CDD" id="cd01647">
    <property type="entry name" value="RT_LTR"/>
    <property type="match status" value="1"/>
</dbReference>
<evidence type="ECO:0000313" key="10">
    <source>
        <dbReference type="Proteomes" id="UP001151760"/>
    </source>
</evidence>
<dbReference type="CDD" id="cd09274">
    <property type="entry name" value="RNase_HI_RT_Ty3"/>
    <property type="match status" value="1"/>
</dbReference>
<dbReference type="InterPro" id="IPR012337">
    <property type="entry name" value="RNaseH-like_sf"/>
</dbReference>
<dbReference type="PANTHER" id="PTHR37984:SF5">
    <property type="entry name" value="PROTEIN NYNRIN-LIKE"/>
    <property type="match status" value="1"/>
</dbReference>
<feature type="domain" description="Reverse transcriptase RNase H-like" evidence="8">
    <location>
        <begin position="226"/>
        <end position="319"/>
    </location>
</feature>
<keyword evidence="2" id="KW-0548">Nucleotidyltransferase</keyword>
<protein>
    <submittedName>
        <fullName evidence="9">Reverse transcriptase domain-containing protein</fullName>
    </submittedName>
</protein>
<comment type="caution">
    <text evidence="9">The sequence shown here is derived from an EMBL/GenBank/DDBJ whole genome shotgun (WGS) entry which is preliminary data.</text>
</comment>
<evidence type="ECO:0000259" key="8">
    <source>
        <dbReference type="Pfam" id="PF17917"/>
    </source>
</evidence>
<dbReference type="Pfam" id="PF00078">
    <property type="entry name" value="RVT_1"/>
    <property type="match status" value="1"/>
</dbReference>
<keyword evidence="6 9" id="KW-0695">RNA-directed DNA polymerase</keyword>
<keyword evidence="5" id="KW-0378">Hydrolase</keyword>
<dbReference type="SUPFAM" id="SSF53098">
    <property type="entry name" value="Ribonuclease H-like"/>
    <property type="match status" value="1"/>
</dbReference>
<sequence>MEDNFKPIVQPQRRLNPKVQDVVKAEIVKLLDAGLIYAIFDSLWVSPIHVVHKKGGMTVIANENNELVPTRTITQWRVCIDYHKLNESTKKDHFPLPFIDQMLERLSGNEYYCFLDGFSGYFQIPLALEDQDKTTFTCPYGTFAYRRMPFGLCNAPATFQRCMTTIFHDMVKEGMVLGHKISNSGIKVDWEKDAKFIFSNKCIQAFNILKDKLTMALVIIAPHWNLDFELMCDASDYAVGAILGQRIDKKFHPIYYASKTMNESQENYTTTEKELLAMVYAFDKFQSYLIMSKKVVYTDHSVLKYLFSKQDAKPRLIRLENLELEKLNEEAIRDSFADEHLMAIFVREPKTDPCIVIWGRPEDIMVPTLLPGRYLNLDSTGQLSLKMPQDMFVNAMLAKGPGIDFMGPFPPSQNNKYILVPVDYVSKWVEAEALPTNDARVVVKFLRKKTLIRRIQDIVIKYLKDIERGSYSKKLPIRRIDLNQYGVSTKFRTLFMMDDSNITVEEYIKLQAEKGQRCGQTFNWETATYGKTYCDDLDFFTIFEVDFPAIVYNDALTSNENVSSELTIWHHYHLGLRGICGLDTRLTGEMRQAFTVRMRMVYTGDEGQELFTSHAWRRLFEIRGSLVWEFMLEFFSTCRMSDIELRLDEVDTLCFQLGGARHRMTWREFIMALGLHSAEEMAEDVFEAYWLGSMRAIPDKGDLRDYYTAISSERDFLGVAPSYTYIRDPVRRLCHRHAEGRKNGASLSGGYFIGRLAAHFGLVSDEGLVGLTVIARKPLMIDMDKLVKLNIYVRLDDTWAWVASRPKRQPVAAAGALEVAKGAPDVEEGA</sequence>
<dbReference type="Gene3D" id="3.10.20.370">
    <property type="match status" value="1"/>
</dbReference>
<dbReference type="InterPro" id="IPR043128">
    <property type="entry name" value="Rev_trsase/Diguanyl_cyclase"/>
</dbReference>
<dbReference type="InterPro" id="IPR041373">
    <property type="entry name" value="RT_RNaseH"/>
</dbReference>
<keyword evidence="10" id="KW-1185">Reference proteome</keyword>
<evidence type="ECO:0000256" key="1">
    <source>
        <dbReference type="ARBA" id="ARBA00022679"/>
    </source>
</evidence>
<reference evidence="9" key="1">
    <citation type="journal article" date="2022" name="Int. J. Mol. Sci.">
        <title>Draft Genome of Tanacetum Coccineum: Genomic Comparison of Closely Related Tanacetum-Family Plants.</title>
        <authorList>
            <person name="Yamashiro T."/>
            <person name="Shiraishi A."/>
            <person name="Nakayama K."/>
            <person name="Satake H."/>
        </authorList>
    </citation>
    <scope>NUCLEOTIDE SEQUENCE</scope>
</reference>
<dbReference type="SUPFAM" id="SSF56672">
    <property type="entry name" value="DNA/RNA polymerases"/>
    <property type="match status" value="1"/>
</dbReference>
<evidence type="ECO:0000259" key="7">
    <source>
        <dbReference type="Pfam" id="PF00078"/>
    </source>
</evidence>
<name>A0ABQ5D2X7_9ASTR</name>
<evidence type="ECO:0000256" key="6">
    <source>
        <dbReference type="ARBA" id="ARBA00022918"/>
    </source>
</evidence>
<organism evidence="9 10">
    <name type="scientific">Tanacetum coccineum</name>
    <dbReference type="NCBI Taxonomy" id="301880"/>
    <lineage>
        <taxon>Eukaryota</taxon>
        <taxon>Viridiplantae</taxon>
        <taxon>Streptophyta</taxon>
        <taxon>Embryophyta</taxon>
        <taxon>Tracheophyta</taxon>
        <taxon>Spermatophyta</taxon>
        <taxon>Magnoliopsida</taxon>
        <taxon>eudicotyledons</taxon>
        <taxon>Gunneridae</taxon>
        <taxon>Pentapetalae</taxon>
        <taxon>asterids</taxon>
        <taxon>campanulids</taxon>
        <taxon>Asterales</taxon>
        <taxon>Asteraceae</taxon>
        <taxon>Asteroideae</taxon>
        <taxon>Anthemideae</taxon>
        <taxon>Anthemidinae</taxon>
        <taxon>Tanacetum</taxon>
    </lineage>
</organism>
<dbReference type="GO" id="GO:0003964">
    <property type="term" value="F:RNA-directed DNA polymerase activity"/>
    <property type="evidence" value="ECO:0007669"/>
    <property type="project" value="UniProtKB-KW"/>
</dbReference>
<evidence type="ECO:0000256" key="4">
    <source>
        <dbReference type="ARBA" id="ARBA00022759"/>
    </source>
</evidence>
<dbReference type="Gene3D" id="3.30.70.270">
    <property type="match status" value="1"/>
</dbReference>
<dbReference type="Gene3D" id="3.10.10.10">
    <property type="entry name" value="HIV Type 1 Reverse Transcriptase, subunit A, domain 1"/>
    <property type="match status" value="1"/>
</dbReference>
<dbReference type="PANTHER" id="PTHR37984">
    <property type="entry name" value="PROTEIN CBG26694"/>
    <property type="match status" value="1"/>
</dbReference>
<dbReference type="InterPro" id="IPR050951">
    <property type="entry name" value="Retrovirus_Pol_polyprotein"/>
</dbReference>
<reference evidence="9" key="2">
    <citation type="submission" date="2022-01" db="EMBL/GenBank/DDBJ databases">
        <authorList>
            <person name="Yamashiro T."/>
            <person name="Shiraishi A."/>
            <person name="Satake H."/>
            <person name="Nakayama K."/>
        </authorList>
    </citation>
    <scope>NUCLEOTIDE SEQUENCE</scope>
</reference>
<feature type="domain" description="Reverse transcriptase" evidence="7">
    <location>
        <begin position="73"/>
        <end position="172"/>
    </location>
</feature>
<keyword evidence="1" id="KW-0808">Transferase</keyword>
<dbReference type="InterPro" id="IPR036397">
    <property type="entry name" value="RNaseH_sf"/>
</dbReference>
<dbReference type="Gene3D" id="3.30.420.10">
    <property type="entry name" value="Ribonuclease H-like superfamily/Ribonuclease H"/>
    <property type="match status" value="1"/>
</dbReference>
<keyword evidence="3" id="KW-0540">Nuclease</keyword>
<evidence type="ECO:0000256" key="3">
    <source>
        <dbReference type="ARBA" id="ARBA00022722"/>
    </source>
</evidence>
<keyword evidence="4" id="KW-0255">Endonuclease</keyword>
<dbReference type="Proteomes" id="UP001151760">
    <property type="component" value="Unassembled WGS sequence"/>
</dbReference>